<organism evidence="2 3">
    <name type="scientific">Malonomonas rubra DSM 5091</name>
    <dbReference type="NCBI Taxonomy" id="1122189"/>
    <lineage>
        <taxon>Bacteria</taxon>
        <taxon>Pseudomonadati</taxon>
        <taxon>Thermodesulfobacteriota</taxon>
        <taxon>Desulfuromonadia</taxon>
        <taxon>Desulfuromonadales</taxon>
        <taxon>Geopsychrobacteraceae</taxon>
        <taxon>Malonomonas</taxon>
    </lineage>
</organism>
<dbReference type="SUPFAM" id="SSF56349">
    <property type="entry name" value="DNA breaking-rejoining enzymes"/>
    <property type="match status" value="1"/>
</dbReference>
<gene>
    <name evidence="2" type="ORF">SAMN02745165_03098</name>
</gene>
<keyword evidence="3" id="KW-1185">Reference proteome</keyword>
<feature type="region of interest" description="Disordered" evidence="1">
    <location>
        <begin position="207"/>
        <end position="236"/>
    </location>
</feature>
<evidence type="ECO:0000313" key="3">
    <source>
        <dbReference type="Proteomes" id="UP000184171"/>
    </source>
</evidence>
<sequence length="803" mass="90709">MTSTTLINVAEKAKKAGIGQEQLMELLRLIGAPPELNGLMELLLGLEKVFPVSLDISKLNSDQGAISPTLIQTEETAKRLFALKNEFKAEGYVSLFRNHTKSRHDIFSRLLSKNPLYSCLGLLPLGDENNPGFRHLQAQLLLFSARHLGQDMGSHLNLFKAVRDLTNLKLQEELLQLPQESFPSKLYFQQLALSTAPRLQVIGELSQEAPQPVSSATSTARKTTRTTPRKGTGAQRKTRIFPKTLPKSRRTLLTDDESDRYRSLGGHPDEIQPPAEEIPIDIPEEILSGTTFRELCFWAKIESNRRAMENQLLPYAWQEASLYDISVLIAFIQGRIDLPKEMPVSTEIKSALYLSLFLSRPVKEIAELSYLSADDNNTTNLAQGIFSTEQGELVVRLYAPGPELSEDNWHKEWSAAYPVTSHSLLPLPDICAEITAFLRPKEKEQTASPFATASSTLVAQTARVINVLRRVQNCRLSPARICRYIMNRLSRTEGVDLPKAALYLGLTNIDLATTRVHYSVAHRPSMEQSYRSLCADLFEQLQIDFVPAGRTQPINPDRYLGSPFCPRPDDVKSLVAAMLSRLDKLKSDLHSHQKLLNYHNHYTLYTALQTSYSSGYRAVNDRFFNPDEMDQETGMAVISDKDGPDFYSARQVWIHPLCREQLQHYQQHLRALFDHVGLSSDELFALFRDKSWPDIVCDFLIFPETSTNKMVNLTPSGLQALLDEKYGYKMPPNSNRHFIKNQLIESRCPPEIVEGFLGHWHNGQEPWNSLSSLHPADFQLELQTHLSKILTTCGWQSITGLSP</sequence>
<dbReference type="STRING" id="1122189.SAMN02745165_03098"/>
<dbReference type="Proteomes" id="UP000184171">
    <property type="component" value="Unassembled WGS sequence"/>
</dbReference>
<accession>A0A1M6LXS6</accession>
<evidence type="ECO:0000313" key="2">
    <source>
        <dbReference type="EMBL" id="SHJ75965.1"/>
    </source>
</evidence>
<protein>
    <submittedName>
        <fullName evidence="2">Uncharacterized protein</fullName>
    </submittedName>
</protein>
<dbReference type="AlphaFoldDB" id="A0A1M6LXS6"/>
<proteinExistence type="predicted"/>
<dbReference type="EMBL" id="FQZT01000015">
    <property type="protein sequence ID" value="SHJ75965.1"/>
    <property type="molecule type" value="Genomic_DNA"/>
</dbReference>
<evidence type="ECO:0000256" key="1">
    <source>
        <dbReference type="SAM" id="MobiDB-lite"/>
    </source>
</evidence>
<dbReference type="InterPro" id="IPR011010">
    <property type="entry name" value="DNA_brk_join_enz"/>
</dbReference>
<dbReference type="GO" id="GO:0003677">
    <property type="term" value="F:DNA binding"/>
    <property type="evidence" value="ECO:0007669"/>
    <property type="project" value="InterPro"/>
</dbReference>
<reference evidence="2 3" key="1">
    <citation type="submission" date="2016-11" db="EMBL/GenBank/DDBJ databases">
        <authorList>
            <person name="Jaros S."/>
            <person name="Januszkiewicz K."/>
            <person name="Wedrychowicz H."/>
        </authorList>
    </citation>
    <scope>NUCLEOTIDE SEQUENCE [LARGE SCALE GENOMIC DNA]</scope>
    <source>
        <strain evidence="2 3">DSM 5091</strain>
    </source>
</reference>
<name>A0A1M6LXS6_MALRU</name>